<proteinExistence type="predicted"/>
<organism evidence="1 2">
    <name type="scientific">Roseibacillus ishigakijimensis</name>
    <dbReference type="NCBI Taxonomy" id="454146"/>
    <lineage>
        <taxon>Bacteria</taxon>
        <taxon>Pseudomonadati</taxon>
        <taxon>Verrucomicrobiota</taxon>
        <taxon>Verrucomicrobiia</taxon>
        <taxon>Verrucomicrobiales</taxon>
        <taxon>Verrucomicrobiaceae</taxon>
        <taxon>Roseibacillus</taxon>
    </lineage>
</organism>
<dbReference type="EMBL" id="JAENIO010000018">
    <property type="protein sequence ID" value="MBK1834106.1"/>
    <property type="molecule type" value="Genomic_DNA"/>
</dbReference>
<sequence>MSELKISKTVALVCGFLAVEQLSADVSVTTADGEGFDGYYRVIDKPDTFHGTFVPSDGSYAKVRQYGPDGSGQARFYIGQVQFDLSGVELTGDDIVGATLTLKSHGNTKGTADWTLAAFTGDDSLLTESTAYDAANPLLSGDFVGSNGDTNLYWAEGAVEELLTFTNVPSGEFNVMGEGSEEMTVLLQGALDGDKKVTFLIYGGSQELFFHTEESPEHQPTLILQEIPEPFFTAGPVEVYQGDSVEMSWYAPPEATDLTLSPGVGDVSGNTASNGLGSLSLPAPTETTTYVLSYNLEGTPVMFEQEVTVLPSYFTVSPTVAIAGYSTVDLEWRVLPNTSEVLLLVGPEEGPFTEVDETSLTSLETGEGQESGWLVYAGENTFKLRYTVDGTTYELVQTIELVDSLFEDSITGSSLNSSLLFAGNPVYTDRSHGWIDVPPVMEGAQYMNVPNDSKDSGDYSVTATLAEDATVFLIVDNRVGDDLGGADPASGQDDPPTLGGGVMDWVAADGWQDTGLDIGNDENGNGSANTSYSVYFRQMTAGTTFTTGAQANGSQRVLYQIAAVAGPVVPYAFAATPNVIDEGGSFELRWTVDPGATVTIDQGVGEVTSSTDAATGVGSLLVTPTATGALDYVLSYTPSGGGGVQTLGPVSVTVIPLTPPAPLVVEALVVDESANEVRVTYPAPEGVTDPGALSDEIQRSATLLANSWETLTGGAFAIADGMVIYTDDTPEEGGRAFYRVVRP</sequence>
<keyword evidence="2" id="KW-1185">Reference proteome</keyword>
<dbReference type="RefSeq" id="WP_200391540.1">
    <property type="nucleotide sequence ID" value="NZ_JAENIO010000018.1"/>
</dbReference>
<accession>A0A934VMH8</accession>
<gene>
    <name evidence="1" type="ORF">JIN78_08540</name>
</gene>
<evidence type="ECO:0000313" key="2">
    <source>
        <dbReference type="Proteomes" id="UP000604083"/>
    </source>
</evidence>
<comment type="caution">
    <text evidence="1">The sequence shown here is derived from an EMBL/GenBank/DDBJ whole genome shotgun (WGS) entry which is preliminary data.</text>
</comment>
<reference evidence="1" key="1">
    <citation type="submission" date="2021-01" db="EMBL/GenBank/DDBJ databases">
        <title>Modified the classification status of verrucomicrobia.</title>
        <authorList>
            <person name="Feng X."/>
        </authorList>
    </citation>
    <scope>NUCLEOTIDE SEQUENCE</scope>
    <source>
        <strain evidence="1">KCTC 12986</strain>
    </source>
</reference>
<dbReference type="AlphaFoldDB" id="A0A934VMH8"/>
<evidence type="ECO:0000313" key="1">
    <source>
        <dbReference type="EMBL" id="MBK1834106.1"/>
    </source>
</evidence>
<name>A0A934VMH8_9BACT</name>
<protein>
    <submittedName>
        <fullName evidence="1">Uncharacterized protein</fullName>
    </submittedName>
</protein>
<dbReference type="Proteomes" id="UP000604083">
    <property type="component" value="Unassembled WGS sequence"/>
</dbReference>